<evidence type="ECO:0000313" key="2">
    <source>
        <dbReference type="Proteomes" id="UP001493153"/>
    </source>
</evidence>
<evidence type="ECO:0000313" key="1">
    <source>
        <dbReference type="EMBL" id="WXK38275.1"/>
    </source>
</evidence>
<dbReference type="Pfam" id="PF08893">
    <property type="entry name" value="DUF1839"/>
    <property type="match status" value="1"/>
</dbReference>
<geneLocation type="plasmid" evidence="1 2">
    <name>megaplasmid</name>
</geneLocation>
<reference evidence="1 2" key="1">
    <citation type="submission" date="2020-09" db="EMBL/GenBank/DDBJ databases">
        <title>Genome sequences of Mycetohabitans spp.</title>
        <authorList>
            <person name="Carter M.E."/>
            <person name="Carpenter S.C.D."/>
            <person name="Bogdanove A.J."/>
        </authorList>
    </citation>
    <scope>NUCLEOTIDE SEQUENCE [LARGE SCALE GENOMIC DNA]</scope>
    <source>
        <strain evidence="1 2">B12</strain>
        <plasmid evidence="1 2">megaplasmid</plasmid>
    </source>
</reference>
<dbReference type="EMBL" id="CP062175">
    <property type="protein sequence ID" value="WXK38275.1"/>
    <property type="molecule type" value="Genomic_DNA"/>
</dbReference>
<dbReference type="Proteomes" id="UP001493153">
    <property type="component" value="Plasmid megaplasmid"/>
</dbReference>
<gene>
    <name evidence="1" type="ORF">IHE29_02890</name>
</gene>
<organism evidence="1 2">
    <name type="scientific">Mycetohabitans rhizoxinica</name>
    <dbReference type="NCBI Taxonomy" id="412963"/>
    <lineage>
        <taxon>Bacteria</taxon>
        <taxon>Pseudomonadati</taxon>
        <taxon>Pseudomonadota</taxon>
        <taxon>Betaproteobacteria</taxon>
        <taxon>Burkholderiales</taxon>
        <taxon>Burkholderiaceae</taxon>
        <taxon>Mycetohabitans</taxon>
    </lineage>
</organism>
<protein>
    <submittedName>
        <fullName evidence="1">DUF1839 family protein</fullName>
    </submittedName>
</protein>
<keyword evidence="1" id="KW-0614">Plasmid</keyword>
<sequence length="381" mass="42458">MAGTGTQRAVEKLMSDVVSPMAVSDALTRLASPMKLPRDPANYCPHALHNSTMVWKQTNCYVDLWIELLSQWDFEPHAMLPFTVTQDFEGDQFTFFKVPLEDLERLYGIVVQEHAIFEPLPYHIDQQVRRGNVMLVEVDAWHLPDTRGLSYHREHTKTTIGIDAIDLQAGEIGYFHNAGYYRAAGDDYRGLFSIGSSASLVPYVECAKRRFEPLRGPALHEAVLSLLARHFKRRPASSPIAAFRAALAKDAAVIASRSLSYFHSYSFNTLRQLGANFELLGRCLRWLGAPNANGTDGTGAFSACVAACDTIASEAMVLEFRLARACARRNEDRCESTLEIIEHAYESLIDELGVRLGGNDVLPRLQRDSNAARPDTPSPLQ</sequence>
<accession>A0ABZ2PT53</accession>
<proteinExistence type="predicted"/>
<dbReference type="InterPro" id="IPR014989">
    <property type="entry name" value="DUF1839"/>
</dbReference>
<keyword evidence="2" id="KW-1185">Reference proteome</keyword>
<name>A0ABZ2PT53_9BURK</name>